<proteinExistence type="predicted"/>
<name>J9GLQ4_9ZZZZ</name>
<dbReference type="EMBL" id="AMCI01000527">
    <property type="protein sequence ID" value="EJX08847.1"/>
    <property type="molecule type" value="Genomic_DNA"/>
</dbReference>
<evidence type="ECO:0000313" key="1">
    <source>
        <dbReference type="EMBL" id="EJX08847.1"/>
    </source>
</evidence>
<organism evidence="1">
    <name type="scientific">gut metagenome</name>
    <dbReference type="NCBI Taxonomy" id="749906"/>
    <lineage>
        <taxon>unclassified sequences</taxon>
        <taxon>metagenomes</taxon>
        <taxon>organismal metagenomes</taxon>
    </lineage>
</organism>
<protein>
    <submittedName>
        <fullName evidence="1">Uncharacterized protein</fullName>
    </submittedName>
</protein>
<accession>J9GLQ4</accession>
<dbReference type="AlphaFoldDB" id="J9GLQ4"/>
<reference evidence="1" key="1">
    <citation type="journal article" date="2012" name="PLoS ONE">
        <title>Gene sets for utilization of primary and secondary nutrition supplies in the distal gut of endangered iberian lynx.</title>
        <authorList>
            <person name="Alcaide M."/>
            <person name="Messina E."/>
            <person name="Richter M."/>
            <person name="Bargiela R."/>
            <person name="Peplies J."/>
            <person name="Huws S.A."/>
            <person name="Newbold C.J."/>
            <person name="Golyshin P.N."/>
            <person name="Simon M.A."/>
            <person name="Lopez G."/>
            <person name="Yakimov M.M."/>
            <person name="Ferrer M."/>
        </authorList>
    </citation>
    <scope>NUCLEOTIDE SEQUENCE</scope>
</reference>
<comment type="caution">
    <text evidence="1">The sequence shown here is derived from an EMBL/GenBank/DDBJ whole genome shotgun (WGS) entry which is preliminary data.</text>
</comment>
<gene>
    <name evidence="1" type="ORF">EVA_03043</name>
</gene>
<sequence>MCIRKLDGIIFFRCISHVIDTAIPDSFFINYHQLERQTISYTNRQSFSLEPFCLFIFVFYEHDYLHSSQHGSFQCKP</sequence>